<comment type="caution">
    <text evidence="2">The sequence shown here is derived from an EMBL/GenBank/DDBJ whole genome shotgun (WGS) entry which is preliminary data.</text>
</comment>
<dbReference type="Proteomes" id="UP001191082">
    <property type="component" value="Unassembled WGS sequence"/>
</dbReference>
<dbReference type="RefSeq" id="WP_138863483.1">
    <property type="nucleotide sequence ID" value="NZ_VCPC01000002.1"/>
</dbReference>
<dbReference type="InterPro" id="IPR036282">
    <property type="entry name" value="Glutathione-S-Trfase_C_sf"/>
</dbReference>
<dbReference type="SFLD" id="SFLDS00019">
    <property type="entry name" value="Glutathione_Transferase_(cytos"/>
    <property type="match status" value="1"/>
</dbReference>
<dbReference type="PANTHER" id="PTHR44051:SF9">
    <property type="entry name" value="GLUTATHIONE S-TRANSFERASE 1"/>
    <property type="match status" value="1"/>
</dbReference>
<dbReference type="SUPFAM" id="SSF47616">
    <property type="entry name" value="GST C-terminal domain-like"/>
    <property type="match status" value="1"/>
</dbReference>
<dbReference type="InterPro" id="IPR040079">
    <property type="entry name" value="Glutathione_S-Trfase"/>
</dbReference>
<keyword evidence="3" id="KW-1185">Reference proteome</keyword>
<dbReference type="PANTHER" id="PTHR44051">
    <property type="entry name" value="GLUTATHIONE S-TRANSFERASE-RELATED"/>
    <property type="match status" value="1"/>
</dbReference>
<reference evidence="2 3" key="1">
    <citation type="submission" date="2019-05" db="EMBL/GenBank/DDBJ databases">
        <title>Marivita sp. nov. isolated from sea sediment.</title>
        <authorList>
            <person name="Kim W."/>
        </authorList>
    </citation>
    <scope>NUCLEOTIDE SEQUENCE [LARGE SCALE GENOMIC DNA]</scope>
    <source>
        <strain evidence="2 3">CAU 1492</strain>
    </source>
</reference>
<feature type="domain" description="GST N-terminal" evidence="1">
    <location>
        <begin position="1"/>
        <end position="81"/>
    </location>
</feature>
<name>A0ABY2X963_9RHOB</name>
<sequence>MFTVHHLNNSRSQRILWLLEELELPYDLRRYERDAVTNLAPSELASVHPLGKSPVLEHEGRRIVESGAIVEYLCARHGRHMLPRVGSDEAITHLELMHFAEGSAMTPILLALYTRRLGEAAAPLGPRIEQQLSSHFAYMEQMLRPSGHFVLDDISAVDVMMSFPAEIAIAQGRGKVYPGLSAFVEMIHARPAWLRALDRGGAYSFA</sequence>
<dbReference type="SFLD" id="SFLDG01150">
    <property type="entry name" value="Main.1:_Beta-like"/>
    <property type="match status" value="1"/>
</dbReference>
<dbReference type="PROSITE" id="PS50404">
    <property type="entry name" value="GST_NTER"/>
    <property type="match status" value="1"/>
</dbReference>
<dbReference type="Pfam" id="PF02798">
    <property type="entry name" value="GST_N"/>
    <property type="match status" value="1"/>
</dbReference>
<evidence type="ECO:0000313" key="2">
    <source>
        <dbReference type="EMBL" id="TMV12927.1"/>
    </source>
</evidence>
<evidence type="ECO:0000259" key="1">
    <source>
        <dbReference type="PROSITE" id="PS50404"/>
    </source>
</evidence>
<dbReference type="CDD" id="cd03046">
    <property type="entry name" value="GST_N_GTT1_like"/>
    <property type="match status" value="1"/>
</dbReference>
<dbReference type="InterPro" id="IPR004045">
    <property type="entry name" value="Glutathione_S-Trfase_N"/>
</dbReference>
<evidence type="ECO:0000313" key="3">
    <source>
        <dbReference type="Proteomes" id="UP001191082"/>
    </source>
</evidence>
<dbReference type="Gene3D" id="1.20.1050.10">
    <property type="match status" value="1"/>
</dbReference>
<protein>
    <submittedName>
        <fullName evidence="2">Glutathione S-transferase</fullName>
    </submittedName>
</protein>
<organism evidence="2 3">
    <name type="scientific">Arenibacterium halophilum</name>
    <dbReference type="NCBI Taxonomy" id="2583821"/>
    <lineage>
        <taxon>Bacteria</taxon>
        <taxon>Pseudomonadati</taxon>
        <taxon>Pseudomonadota</taxon>
        <taxon>Alphaproteobacteria</taxon>
        <taxon>Rhodobacterales</taxon>
        <taxon>Paracoccaceae</taxon>
        <taxon>Arenibacterium</taxon>
    </lineage>
</organism>
<dbReference type="InterPro" id="IPR036249">
    <property type="entry name" value="Thioredoxin-like_sf"/>
</dbReference>
<dbReference type="SFLD" id="SFLDG00358">
    <property type="entry name" value="Main_(cytGST)"/>
    <property type="match status" value="1"/>
</dbReference>
<proteinExistence type="predicted"/>
<dbReference type="SUPFAM" id="SSF52833">
    <property type="entry name" value="Thioredoxin-like"/>
    <property type="match status" value="1"/>
</dbReference>
<dbReference type="EMBL" id="VCPC01000002">
    <property type="protein sequence ID" value="TMV12927.1"/>
    <property type="molecule type" value="Genomic_DNA"/>
</dbReference>
<accession>A0ABY2X963</accession>
<dbReference type="Gene3D" id="3.40.30.10">
    <property type="entry name" value="Glutaredoxin"/>
    <property type="match status" value="1"/>
</dbReference>
<gene>
    <name evidence="2" type="ORF">FGK64_09015</name>
</gene>